<evidence type="ECO:0000256" key="8">
    <source>
        <dbReference type="ARBA" id="ARBA00022777"/>
    </source>
</evidence>
<dbReference type="GO" id="GO:0005524">
    <property type="term" value="F:ATP binding"/>
    <property type="evidence" value="ECO:0007669"/>
    <property type="project" value="UniProtKB-KW"/>
</dbReference>
<dbReference type="InterPro" id="IPR000121">
    <property type="entry name" value="PEP_util_C"/>
</dbReference>
<dbReference type="InterPro" id="IPR018274">
    <property type="entry name" value="PEP_util_AS"/>
</dbReference>
<comment type="pathway">
    <text evidence="3 12">Carbohydrate biosynthesis; gluconeogenesis.</text>
</comment>
<dbReference type="FunFam" id="3.30.1490.20:FF:000010">
    <property type="entry name" value="Phosphoenolpyruvate synthase"/>
    <property type="match status" value="1"/>
</dbReference>
<dbReference type="Pfam" id="PF01326">
    <property type="entry name" value="PPDK_N"/>
    <property type="match status" value="1"/>
</dbReference>
<proteinExistence type="inferred from homology"/>
<keyword evidence="5 12" id="KW-0808">Transferase</keyword>
<dbReference type="Gene3D" id="3.30.1490.20">
    <property type="entry name" value="ATP-grasp fold, A domain"/>
    <property type="match status" value="1"/>
</dbReference>
<keyword evidence="10 12" id="KW-0460">Magnesium</keyword>
<comment type="cofactor">
    <cofactor evidence="1 12">
        <name>Mg(2+)</name>
        <dbReference type="ChEBI" id="CHEBI:18420"/>
    </cofactor>
</comment>
<dbReference type="InterPro" id="IPR006319">
    <property type="entry name" value="PEP_synth"/>
</dbReference>
<evidence type="ECO:0000256" key="6">
    <source>
        <dbReference type="ARBA" id="ARBA00022723"/>
    </source>
</evidence>
<dbReference type="NCBIfam" id="NF005057">
    <property type="entry name" value="PRK06464.1"/>
    <property type="match status" value="1"/>
</dbReference>
<dbReference type="Gene3D" id="3.20.20.60">
    <property type="entry name" value="Phosphoenolpyruvate-binding domains"/>
    <property type="match status" value="1"/>
</dbReference>
<dbReference type="InterPro" id="IPR002192">
    <property type="entry name" value="PPDK_AMP/ATP-bd"/>
</dbReference>
<evidence type="ECO:0000256" key="12">
    <source>
        <dbReference type="PIRNR" id="PIRNR000854"/>
    </source>
</evidence>
<dbReference type="SUPFAM" id="SSF52009">
    <property type="entry name" value="Phosphohistidine domain"/>
    <property type="match status" value="1"/>
</dbReference>
<dbReference type="Pfam" id="PF02896">
    <property type="entry name" value="PEP-utilizers_C"/>
    <property type="match status" value="1"/>
</dbReference>
<accession>A0A8T5ULN0</accession>
<evidence type="ECO:0000256" key="1">
    <source>
        <dbReference type="ARBA" id="ARBA00001946"/>
    </source>
</evidence>
<feature type="domain" description="Pyruvate phosphate dikinase AMP/ATP-binding" evidence="14">
    <location>
        <begin position="17"/>
        <end position="335"/>
    </location>
</feature>
<dbReference type="InterPro" id="IPR008279">
    <property type="entry name" value="PEP-util_enz_mobile_dom"/>
</dbReference>
<dbReference type="PROSITE" id="PS00370">
    <property type="entry name" value="PEP_ENZYMES_PHOS_SITE"/>
    <property type="match status" value="1"/>
</dbReference>
<evidence type="ECO:0000259" key="15">
    <source>
        <dbReference type="Pfam" id="PF02896"/>
    </source>
</evidence>
<evidence type="ECO:0000313" key="17">
    <source>
        <dbReference type="Proteomes" id="UP000825933"/>
    </source>
</evidence>
<protein>
    <recommendedName>
        <fullName evidence="12">Phosphoenolpyruvate synthase</fullName>
        <shortName evidence="12">PEP synthase</shortName>
        <ecNumber evidence="12">2.7.9.2</ecNumber>
    </recommendedName>
    <alternativeName>
        <fullName evidence="12">Pyruvate, water dikinase</fullName>
    </alternativeName>
</protein>
<dbReference type="SUPFAM" id="SSF51621">
    <property type="entry name" value="Phosphoenolpyruvate/pyruvate domain"/>
    <property type="match status" value="1"/>
</dbReference>
<dbReference type="PANTHER" id="PTHR43030:SF1">
    <property type="entry name" value="PHOSPHOENOLPYRUVATE SYNTHASE"/>
    <property type="match status" value="1"/>
</dbReference>
<keyword evidence="17" id="KW-1185">Reference proteome</keyword>
<keyword evidence="9 12" id="KW-0067">ATP-binding</keyword>
<comment type="similarity">
    <text evidence="4 12">Belongs to the PEP-utilizing enzyme family.</text>
</comment>
<evidence type="ECO:0000256" key="5">
    <source>
        <dbReference type="ARBA" id="ARBA00022679"/>
    </source>
</evidence>
<evidence type="ECO:0000259" key="14">
    <source>
        <dbReference type="Pfam" id="PF01326"/>
    </source>
</evidence>
<reference evidence="17" key="1">
    <citation type="journal article" date="2022" name="Microbiol. Resour. Announc.">
        <title>Draft Genome Sequence of a Methanogenic Archaeon from West Spitsbergen Permafrost.</title>
        <authorList>
            <person name="Trubitsyn V."/>
            <person name="Rivkina E."/>
            <person name="Shcherbakova V."/>
        </authorList>
    </citation>
    <scope>NUCLEOTIDE SEQUENCE [LARGE SCALE GENOMIC DNA]</scope>
    <source>
        <strain evidence="17">VT</strain>
    </source>
</reference>
<dbReference type="AlphaFoldDB" id="A0A8T5ULN0"/>
<dbReference type="PIRSF" id="PIRSF000854">
    <property type="entry name" value="PEP_synthase"/>
    <property type="match status" value="1"/>
</dbReference>
<dbReference type="InterPro" id="IPR015813">
    <property type="entry name" value="Pyrv/PenolPyrv_kinase-like_dom"/>
</dbReference>
<dbReference type="SUPFAM" id="SSF56059">
    <property type="entry name" value="Glutathione synthetase ATP-binding domain-like"/>
    <property type="match status" value="1"/>
</dbReference>
<evidence type="ECO:0000256" key="11">
    <source>
        <dbReference type="ARBA" id="ARBA00047700"/>
    </source>
</evidence>
<gene>
    <name evidence="16" type="primary">ppsA</name>
    <name evidence="16" type="ORF">K8N75_01725</name>
</gene>
<dbReference type="EMBL" id="JAIOUQ010000003">
    <property type="protein sequence ID" value="MBZ2164772.1"/>
    <property type="molecule type" value="Genomic_DNA"/>
</dbReference>
<dbReference type="RefSeq" id="WP_223790445.1">
    <property type="nucleotide sequence ID" value="NZ_JAIOUQ010000003.1"/>
</dbReference>
<comment type="caution">
    <text evidence="16">The sequence shown here is derived from an EMBL/GenBank/DDBJ whole genome shotgun (WGS) entry which is preliminary data.</text>
</comment>
<dbReference type="GO" id="GO:0008986">
    <property type="term" value="F:pyruvate, water dikinase activity"/>
    <property type="evidence" value="ECO:0007669"/>
    <property type="project" value="UniProtKB-EC"/>
</dbReference>
<comment type="catalytic activity">
    <reaction evidence="11 12">
        <text>pyruvate + ATP + H2O = phosphoenolpyruvate + AMP + phosphate + 2 H(+)</text>
        <dbReference type="Rhea" id="RHEA:11364"/>
        <dbReference type="ChEBI" id="CHEBI:15361"/>
        <dbReference type="ChEBI" id="CHEBI:15377"/>
        <dbReference type="ChEBI" id="CHEBI:15378"/>
        <dbReference type="ChEBI" id="CHEBI:30616"/>
        <dbReference type="ChEBI" id="CHEBI:43474"/>
        <dbReference type="ChEBI" id="CHEBI:58702"/>
        <dbReference type="ChEBI" id="CHEBI:456215"/>
        <dbReference type="EC" id="2.7.9.2"/>
    </reaction>
</comment>
<dbReference type="InterPro" id="IPR023151">
    <property type="entry name" value="PEP_util_CS"/>
</dbReference>
<dbReference type="InterPro" id="IPR013815">
    <property type="entry name" value="ATP_grasp_subdomain_1"/>
</dbReference>
<organism evidence="16 17">
    <name type="scientific">Methanobacterium spitsbergense</name>
    <dbReference type="NCBI Taxonomy" id="2874285"/>
    <lineage>
        <taxon>Archaea</taxon>
        <taxon>Methanobacteriati</taxon>
        <taxon>Methanobacteriota</taxon>
        <taxon>Methanomada group</taxon>
        <taxon>Methanobacteria</taxon>
        <taxon>Methanobacteriales</taxon>
        <taxon>Methanobacteriaceae</taxon>
        <taxon>Methanobacterium</taxon>
    </lineage>
</organism>
<evidence type="ECO:0000256" key="10">
    <source>
        <dbReference type="ARBA" id="ARBA00022842"/>
    </source>
</evidence>
<feature type="domain" description="PEP-utilising enzyme C-terminal" evidence="15">
    <location>
        <begin position="466"/>
        <end position="752"/>
    </location>
</feature>
<dbReference type="InterPro" id="IPR036637">
    <property type="entry name" value="Phosphohistidine_dom_sf"/>
</dbReference>
<dbReference type="PANTHER" id="PTHR43030">
    <property type="entry name" value="PHOSPHOENOLPYRUVATE SYNTHASE"/>
    <property type="match status" value="1"/>
</dbReference>
<keyword evidence="6 12" id="KW-0479">Metal-binding</keyword>
<dbReference type="PRINTS" id="PR01736">
    <property type="entry name" value="PHPHTRNFRASE"/>
</dbReference>
<evidence type="ECO:0000313" key="16">
    <source>
        <dbReference type="EMBL" id="MBZ2164772.1"/>
    </source>
</evidence>
<evidence type="ECO:0000259" key="13">
    <source>
        <dbReference type="Pfam" id="PF00391"/>
    </source>
</evidence>
<name>A0A8T5ULN0_9EURY</name>
<evidence type="ECO:0000256" key="9">
    <source>
        <dbReference type="ARBA" id="ARBA00022840"/>
    </source>
</evidence>
<evidence type="ECO:0000256" key="2">
    <source>
        <dbReference type="ARBA" id="ARBA00002988"/>
    </source>
</evidence>
<feature type="domain" description="PEP-utilising enzyme mobile" evidence="13">
    <location>
        <begin position="366"/>
        <end position="437"/>
    </location>
</feature>
<dbReference type="InterPro" id="IPR040442">
    <property type="entry name" value="Pyrv_kinase-like_dom_sf"/>
</dbReference>
<sequence>MKHVEFFEELRKEDVAVAGGKGANLGELTHAGIPVPPGFVVTSKTYDQFIKETGIFDEIMDILDALDVNKNKELQASAVKIKKIITETTMPDEIKTIIIEAYNALCHRIGKDDVFVAIRSSATAEDLPEASFAGQQDTYLNIRGSEDVVEYVQKCWASLFESRAIFYREENDFDHSKVYIAVVVQEMVNAEKAGVMFTVHPSTGEEKILIEAAWGLGEGVVSGTVTPDTCWYDKEKNEILDYKISDKKVMFDRDPDTGYTVKVDVPEDLREKRVLSNDEITQLAQLGKRIQNHYNFPQDTEWAIEGGKIYMLQSRPVTTLGKDNCESKSEQESEERIIIAKGLGASPGMASGAVKIVRNTDELDKIEKGDILVTVMTTPDMVPAMKRADGIITDEGGVTCHAAIVSRELGIPCVVGTGDGSKILKENSVVTLDGSKGFVYEGKLKTDKKDSTANGSTATVIQNQSILTVTEVKVNVSMPEAAKKASETGADGVGLLRTEHMMLALGVHPKKFIIEGREEELVKALVENILKVADAFYPKTVWYRTLDAPTDEFKSLDGGENEPYEHNPMLGWRGIRRELDEPEILKAEFKAIKKLHEEGYTNIGVMLPLVQHPDELKEAKKIAREVGLKPQKNIEWGIMVETPGAALTIEDFIAEGIDFVSFGTNDLTQYTLAIDRNNENVAGLYSERHPAVMKLIAMVIKECNKAGVKTSICGQAGSMPDIVEQLVELGITSVSANTDAVATVREVVARVEKKLVLKAARKVLQE</sequence>
<keyword evidence="7 12" id="KW-0547">Nucleotide-binding</keyword>
<evidence type="ECO:0000256" key="4">
    <source>
        <dbReference type="ARBA" id="ARBA00007837"/>
    </source>
</evidence>
<dbReference type="Proteomes" id="UP000825933">
    <property type="component" value="Unassembled WGS sequence"/>
</dbReference>
<dbReference type="Gene3D" id="3.50.30.10">
    <property type="entry name" value="Phosphohistidine domain"/>
    <property type="match status" value="1"/>
</dbReference>
<evidence type="ECO:0000256" key="7">
    <source>
        <dbReference type="ARBA" id="ARBA00022741"/>
    </source>
</evidence>
<dbReference type="NCBIfam" id="TIGR01418">
    <property type="entry name" value="PEP_synth"/>
    <property type="match status" value="1"/>
</dbReference>
<keyword evidence="8 12" id="KW-0418">Kinase</keyword>
<dbReference type="EC" id="2.7.9.2" evidence="12"/>
<dbReference type="GO" id="GO:0046872">
    <property type="term" value="F:metal ion binding"/>
    <property type="evidence" value="ECO:0007669"/>
    <property type="project" value="UniProtKB-KW"/>
</dbReference>
<comment type="function">
    <text evidence="2 12">Catalyzes the phosphorylation of pyruvate to phosphoenolpyruvate.</text>
</comment>
<dbReference type="Gene3D" id="3.30.470.20">
    <property type="entry name" value="ATP-grasp fold, B domain"/>
    <property type="match status" value="1"/>
</dbReference>
<evidence type="ECO:0000256" key="3">
    <source>
        <dbReference type="ARBA" id="ARBA00004742"/>
    </source>
</evidence>
<dbReference type="PROSITE" id="PS00742">
    <property type="entry name" value="PEP_ENZYMES_2"/>
    <property type="match status" value="1"/>
</dbReference>
<dbReference type="Pfam" id="PF00391">
    <property type="entry name" value="PEP-utilizers"/>
    <property type="match status" value="1"/>
</dbReference>